<dbReference type="EMBL" id="KN613407">
    <property type="protein sequence ID" value="KHJ74764.1"/>
    <property type="molecule type" value="Genomic_DNA"/>
</dbReference>
<accession>A0A0B1RQ60</accession>
<gene>
    <name evidence="1" type="ORF">OESDEN_25620</name>
</gene>
<keyword evidence="2" id="KW-1185">Reference proteome</keyword>
<organism evidence="1 2">
    <name type="scientific">Oesophagostomum dentatum</name>
    <name type="common">Nodular worm</name>
    <dbReference type="NCBI Taxonomy" id="61180"/>
    <lineage>
        <taxon>Eukaryota</taxon>
        <taxon>Metazoa</taxon>
        <taxon>Ecdysozoa</taxon>
        <taxon>Nematoda</taxon>
        <taxon>Chromadorea</taxon>
        <taxon>Rhabditida</taxon>
        <taxon>Rhabditina</taxon>
        <taxon>Rhabditomorpha</taxon>
        <taxon>Strongyloidea</taxon>
        <taxon>Strongylidae</taxon>
        <taxon>Oesophagostomum</taxon>
    </lineage>
</organism>
<dbReference type="Proteomes" id="UP000053660">
    <property type="component" value="Unassembled WGS sequence"/>
</dbReference>
<name>A0A0B1RQ60_OESDE</name>
<evidence type="ECO:0000313" key="1">
    <source>
        <dbReference type="EMBL" id="KHJ74764.1"/>
    </source>
</evidence>
<sequence>MFEDVYSELTPALKRQRDEFDEHMKEYKEHYPVDKCLPTHNP</sequence>
<proteinExistence type="predicted"/>
<dbReference type="OrthoDB" id="3845at2759"/>
<evidence type="ECO:0000313" key="2">
    <source>
        <dbReference type="Proteomes" id="UP000053660"/>
    </source>
</evidence>
<protein>
    <submittedName>
        <fullName evidence="1">Uncharacterized protein</fullName>
    </submittedName>
</protein>
<reference evidence="1 2" key="1">
    <citation type="submission" date="2014-03" db="EMBL/GenBank/DDBJ databases">
        <title>Draft genome of the hookworm Oesophagostomum dentatum.</title>
        <authorList>
            <person name="Mitreva M."/>
        </authorList>
    </citation>
    <scope>NUCLEOTIDE SEQUENCE [LARGE SCALE GENOMIC DNA]</scope>
    <source>
        <strain evidence="1 2">OD-Hann</strain>
    </source>
</reference>
<dbReference type="AlphaFoldDB" id="A0A0B1RQ60"/>